<dbReference type="AlphaFoldDB" id="A0A2H3B622"/>
<evidence type="ECO:0000313" key="1">
    <source>
        <dbReference type="EMBL" id="PBK65130.1"/>
    </source>
</evidence>
<accession>A0A2H3B622</accession>
<sequence>MHWPPVSSSSGTGQWMRCGTTSSSGCMRSDVDSRSLFGIALPGSCDMRRPCLQKIGTLLFDLGCRLKNLRQQCGLYHQPESEQNWCKSSRRNLPRTFLEIQRTVHPCVWLVLYRDNHQGLPRPMSFITLIRFTATSSYRSLQSSALLLRALRCPTSKWQANFTPGQGLDSWKLHKEGLYHQGSSSTEEYQYVGRRL</sequence>
<gene>
    <name evidence="1" type="ORF">ARMSODRAFT_444531</name>
</gene>
<keyword evidence="2" id="KW-1185">Reference proteome</keyword>
<dbReference type="EMBL" id="KZ293447">
    <property type="protein sequence ID" value="PBK65130.1"/>
    <property type="molecule type" value="Genomic_DNA"/>
</dbReference>
<protein>
    <submittedName>
        <fullName evidence="1">Uncharacterized protein</fullName>
    </submittedName>
</protein>
<proteinExistence type="predicted"/>
<reference evidence="2" key="1">
    <citation type="journal article" date="2017" name="Nat. Ecol. Evol.">
        <title>Genome expansion and lineage-specific genetic innovations in the forest pathogenic fungi Armillaria.</title>
        <authorList>
            <person name="Sipos G."/>
            <person name="Prasanna A.N."/>
            <person name="Walter M.C."/>
            <person name="O'Connor E."/>
            <person name="Balint B."/>
            <person name="Krizsan K."/>
            <person name="Kiss B."/>
            <person name="Hess J."/>
            <person name="Varga T."/>
            <person name="Slot J."/>
            <person name="Riley R."/>
            <person name="Boka B."/>
            <person name="Rigling D."/>
            <person name="Barry K."/>
            <person name="Lee J."/>
            <person name="Mihaltcheva S."/>
            <person name="LaButti K."/>
            <person name="Lipzen A."/>
            <person name="Waldron R."/>
            <person name="Moloney N.M."/>
            <person name="Sperisen C."/>
            <person name="Kredics L."/>
            <person name="Vagvoelgyi C."/>
            <person name="Patrignani A."/>
            <person name="Fitzpatrick D."/>
            <person name="Nagy I."/>
            <person name="Doyle S."/>
            <person name="Anderson J.B."/>
            <person name="Grigoriev I.V."/>
            <person name="Gueldener U."/>
            <person name="Muensterkoetter M."/>
            <person name="Nagy L.G."/>
        </authorList>
    </citation>
    <scope>NUCLEOTIDE SEQUENCE [LARGE SCALE GENOMIC DNA]</scope>
    <source>
        <strain evidence="2">28-4</strain>
    </source>
</reference>
<evidence type="ECO:0000313" key="2">
    <source>
        <dbReference type="Proteomes" id="UP000218334"/>
    </source>
</evidence>
<organism evidence="1 2">
    <name type="scientific">Armillaria solidipes</name>
    <dbReference type="NCBI Taxonomy" id="1076256"/>
    <lineage>
        <taxon>Eukaryota</taxon>
        <taxon>Fungi</taxon>
        <taxon>Dikarya</taxon>
        <taxon>Basidiomycota</taxon>
        <taxon>Agaricomycotina</taxon>
        <taxon>Agaricomycetes</taxon>
        <taxon>Agaricomycetidae</taxon>
        <taxon>Agaricales</taxon>
        <taxon>Marasmiineae</taxon>
        <taxon>Physalacriaceae</taxon>
        <taxon>Armillaria</taxon>
    </lineage>
</organism>
<dbReference type="Proteomes" id="UP000218334">
    <property type="component" value="Unassembled WGS sequence"/>
</dbReference>
<name>A0A2H3B622_9AGAR</name>